<evidence type="ECO:0000313" key="2">
    <source>
        <dbReference type="EMBL" id="MFD2835175.1"/>
    </source>
</evidence>
<dbReference type="RefSeq" id="WP_251742351.1">
    <property type="nucleotide sequence ID" value="NZ_JBHUOJ010000038.1"/>
</dbReference>
<proteinExistence type="predicted"/>
<comment type="caution">
    <text evidence="2">The sequence shown here is derived from an EMBL/GenBank/DDBJ whole genome shotgun (WGS) entry which is preliminary data.</text>
</comment>
<keyword evidence="3" id="KW-1185">Reference proteome</keyword>
<accession>A0ABW5X7X0</accession>
<keyword evidence="1" id="KW-0732">Signal</keyword>
<evidence type="ECO:0000256" key="1">
    <source>
        <dbReference type="SAM" id="SignalP"/>
    </source>
</evidence>
<dbReference type="PROSITE" id="PS51257">
    <property type="entry name" value="PROKAR_LIPOPROTEIN"/>
    <property type="match status" value="1"/>
</dbReference>
<name>A0ABW5X7X0_9FLAO</name>
<dbReference type="EMBL" id="JBHUOJ010000038">
    <property type="protein sequence ID" value="MFD2835175.1"/>
    <property type="molecule type" value="Genomic_DNA"/>
</dbReference>
<organism evidence="2 3">
    <name type="scientific">Christiangramia antarctica</name>
    <dbReference type="NCBI Taxonomy" id="2058158"/>
    <lineage>
        <taxon>Bacteria</taxon>
        <taxon>Pseudomonadati</taxon>
        <taxon>Bacteroidota</taxon>
        <taxon>Flavobacteriia</taxon>
        <taxon>Flavobacteriales</taxon>
        <taxon>Flavobacteriaceae</taxon>
        <taxon>Christiangramia</taxon>
    </lineage>
</organism>
<reference evidence="3" key="1">
    <citation type="journal article" date="2019" name="Int. J. Syst. Evol. Microbiol.">
        <title>The Global Catalogue of Microorganisms (GCM) 10K type strain sequencing project: providing services to taxonomists for standard genome sequencing and annotation.</title>
        <authorList>
            <consortium name="The Broad Institute Genomics Platform"/>
            <consortium name="The Broad Institute Genome Sequencing Center for Infectious Disease"/>
            <person name="Wu L."/>
            <person name="Ma J."/>
        </authorList>
    </citation>
    <scope>NUCLEOTIDE SEQUENCE [LARGE SCALE GENOMIC DNA]</scope>
    <source>
        <strain evidence="3">KCTC 52925</strain>
    </source>
</reference>
<feature type="chain" id="PRO_5046519756" evidence="1">
    <location>
        <begin position="20"/>
        <end position="125"/>
    </location>
</feature>
<gene>
    <name evidence="2" type="ORF">ACFSYS_17930</name>
</gene>
<protein>
    <submittedName>
        <fullName evidence="2">DNA topoisomerase IV</fullName>
    </submittedName>
</protein>
<dbReference type="Proteomes" id="UP001597438">
    <property type="component" value="Unassembled WGS sequence"/>
</dbReference>
<sequence length="125" mass="14574">MKRLLLLFFLYLLTSSCFNQEKRCTDFHTGTFQFETYLNGELVTSEFIRNDSIEIEKFQGKTDTSKVRWINDCEYILRNTNPNSMAEEKAIHMKILTTTKDGYTFEYGQVGESQKARGSVKKISD</sequence>
<evidence type="ECO:0000313" key="3">
    <source>
        <dbReference type="Proteomes" id="UP001597438"/>
    </source>
</evidence>
<feature type="signal peptide" evidence="1">
    <location>
        <begin position="1"/>
        <end position="19"/>
    </location>
</feature>